<feature type="region of interest" description="Disordered" evidence="1">
    <location>
        <begin position="1"/>
        <end position="143"/>
    </location>
</feature>
<evidence type="ECO:0000313" key="3">
    <source>
        <dbReference type="Proteomes" id="UP001303647"/>
    </source>
</evidence>
<feature type="compositionally biased region" description="Low complexity" evidence="1">
    <location>
        <begin position="389"/>
        <end position="402"/>
    </location>
</feature>
<organism evidence="2 3">
    <name type="scientific">Corynascus novoguineensis</name>
    <dbReference type="NCBI Taxonomy" id="1126955"/>
    <lineage>
        <taxon>Eukaryota</taxon>
        <taxon>Fungi</taxon>
        <taxon>Dikarya</taxon>
        <taxon>Ascomycota</taxon>
        <taxon>Pezizomycotina</taxon>
        <taxon>Sordariomycetes</taxon>
        <taxon>Sordariomycetidae</taxon>
        <taxon>Sordariales</taxon>
        <taxon>Chaetomiaceae</taxon>
        <taxon>Corynascus</taxon>
    </lineage>
</organism>
<reference evidence="2" key="1">
    <citation type="journal article" date="2023" name="Mol. Phylogenet. Evol.">
        <title>Genome-scale phylogeny and comparative genomics of the fungal order Sordariales.</title>
        <authorList>
            <person name="Hensen N."/>
            <person name="Bonometti L."/>
            <person name="Westerberg I."/>
            <person name="Brannstrom I.O."/>
            <person name="Guillou S."/>
            <person name="Cros-Aarteil S."/>
            <person name="Calhoun S."/>
            <person name="Haridas S."/>
            <person name="Kuo A."/>
            <person name="Mondo S."/>
            <person name="Pangilinan J."/>
            <person name="Riley R."/>
            <person name="LaButti K."/>
            <person name="Andreopoulos B."/>
            <person name="Lipzen A."/>
            <person name="Chen C."/>
            <person name="Yan M."/>
            <person name="Daum C."/>
            <person name="Ng V."/>
            <person name="Clum A."/>
            <person name="Steindorff A."/>
            <person name="Ohm R.A."/>
            <person name="Martin F."/>
            <person name="Silar P."/>
            <person name="Natvig D.O."/>
            <person name="Lalanne C."/>
            <person name="Gautier V."/>
            <person name="Ament-Velasquez S.L."/>
            <person name="Kruys A."/>
            <person name="Hutchinson M.I."/>
            <person name="Powell A.J."/>
            <person name="Barry K."/>
            <person name="Miller A.N."/>
            <person name="Grigoriev I.V."/>
            <person name="Debuchy R."/>
            <person name="Gladieux P."/>
            <person name="Hiltunen Thoren M."/>
            <person name="Johannesson H."/>
        </authorList>
    </citation>
    <scope>NUCLEOTIDE SEQUENCE</scope>
    <source>
        <strain evidence="2">CBS 359.72</strain>
    </source>
</reference>
<dbReference type="EMBL" id="MU857618">
    <property type="protein sequence ID" value="KAK4249947.1"/>
    <property type="molecule type" value="Genomic_DNA"/>
</dbReference>
<name>A0AAN7HLQ4_9PEZI</name>
<feature type="compositionally biased region" description="Low complexity" evidence="1">
    <location>
        <begin position="47"/>
        <end position="59"/>
    </location>
</feature>
<reference evidence="2" key="2">
    <citation type="submission" date="2023-05" db="EMBL/GenBank/DDBJ databases">
        <authorList>
            <consortium name="Lawrence Berkeley National Laboratory"/>
            <person name="Steindorff A."/>
            <person name="Hensen N."/>
            <person name="Bonometti L."/>
            <person name="Westerberg I."/>
            <person name="Brannstrom I.O."/>
            <person name="Guillou S."/>
            <person name="Cros-Aarteil S."/>
            <person name="Calhoun S."/>
            <person name="Haridas S."/>
            <person name="Kuo A."/>
            <person name="Mondo S."/>
            <person name="Pangilinan J."/>
            <person name="Riley R."/>
            <person name="Labutti K."/>
            <person name="Andreopoulos B."/>
            <person name="Lipzen A."/>
            <person name="Chen C."/>
            <person name="Yanf M."/>
            <person name="Daum C."/>
            <person name="Ng V."/>
            <person name="Clum A."/>
            <person name="Ohm R."/>
            <person name="Martin F."/>
            <person name="Silar P."/>
            <person name="Natvig D."/>
            <person name="Lalanne C."/>
            <person name="Gautier V."/>
            <person name="Ament-Velasquez S.L."/>
            <person name="Kruys A."/>
            <person name="Hutchinson M.I."/>
            <person name="Powell A.J."/>
            <person name="Barry K."/>
            <person name="Miller A.N."/>
            <person name="Grigoriev I.V."/>
            <person name="Debuchy R."/>
            <person name="Gladieux P."/>
            <person name="Thoren M.H."/>
            <person name="Johannesson H."/>
        </authorList>
    </citation>
    <scope>NUCLEOTIDE SEQUENCE</scope>
    <source>
        <strain evidence="2">CBS 359.72</strain>
    </source>
</reference>
<evidence type="ECO:0000313" key="2">
    <source>
        <dbReference type="EMBL" id="KAK4249947.1"/>
    </source>
</evidence>
<feature type="region of interest" description="Disordered" evidence="1">
    <location>
        <begin position="196"/>
        <end position="229"/>
    </location>
</feature>
<feature type="region of interest" description="Disordered" evidence="1">
    <location>
        <begin position="253"/>
        <end position="272"/>
    </location>
</feature>
<feature type="compositionally biased region" description="Polar residues" evidence="1">
    <location>
        <begin position="425"/>
        <end position="437"/>
    </location>
</feature>
<dbReference type="Proteomes" id="UP001303647">
    <property type="component" value="Unassembled WGS sequence"/>
</dbReference>
<feature type="compositionally biased region" description="Low complexity" evidence="1">
    <location>
        <begin position="69"/>
        <end position="87"/>
    </location>
</feature>
<feature type="compositionally biased region" description="Low complexity" evidence="1">
    <location>
        <begin position="475"/>
        <end position="492"/>
    </location>
</feature>
<sequence length="540" mass="56747">MSTAVAMALSPAPHDKPSYGSDLRPPTSTSPSAQRTAAAPPPPPPASAAASNTAPAPQSRSGSGSPKGSAAAASASAAAAAAAAAAANTQRSSPPSASRNAGGPKIIVKKEPGSPGMQTARHRPRKLDLSKNTSIVSPATGRPMTARDGLAIQEVGIACLSPGFVPKDATEQEQLNRSMSVREHQRQIIEARLQQQSAKLGDGSDKDKEPSHFAAKTPGLARKRGAPPGLSIVAPSHEQFANERVIQSAPLGQTFTGRHNPHPLTRHITNQPSNLASTSHIHHVPANQTNNRLPPIADVFGQNLSGHPESSGHTLFASQSRAPLPSPHHPQAPPQPARSREYKSAEEAQVELAGGRPELLPKLVRYGGHQPPTPPSPPNTQAHRDYPHSQHNANNNAHNSSSNHHHHNHQSHHKPTPNHADPSLAATSSRSLSNSHQAPPPGSGPSGSGTSNTMKRRRAEYEEGGSPPLGNGGRPAPAAPHQQQQHQPQQQQSSMPLPFGAAPAPRRGFFGEGRDSPETIEAKKEEFLSLCARAWDLLHS</sequence>
<proteinExistence type="predicted"/>
<feature type="compositionally biased region" description="Polar residues" evidence="1">
    <location>
        <begin position="88"/>
        <end position="99"/>
    </location>
</feature>
<feature type="compositionally biased region" description="Polar residues" evidence="1">
    <location>
        <begin position="311"/>
        <end position="321"/>
    </location>
</feature>
<feature type="region of interest" description="Disordered" evidence="1">
    <location>
        <begin position="286"/>
        <end position="518"/>
    </location>
</feature>
<feature type="compositionally biased region" description="Pro residues" evidence="1">
    <location>
        <begin position="324"/>
        <end position="336"/>
    </location>
</feature>
<feature type="compositionally biased region" description="Basic and acidic residues" evidence="1">
    <location>
        <begin position="202"/>
        <end position="211"/>
    </location>
</feature>
<gene>
    <name evidence="2" type="ORF">C7999DRAFT_12233</name>
</gene>
<protein>
    <submittedName>
        <fullName evidence="2">Uncharacterized protein</fullName>
    </submittedName>
</protein>
<dbReference type="AlphaFoldDB" id="A0AAN7HLQ4"/>
<feature type="compositionally biased region" description="Basic residues" evidence="1">
    <location>
        <begin position="403"/>
        <end position="416"/>
    </location>
</feature>
<keyword evidence="3" id="KW-1185">Reference proteome</keyword>
<accession>A0AAN7HLQ4</accession>
<evidence type="ECO:0000256" key="1">
    <source>
        <dbReference type="SAM" id="MobiDB-lite"/>
    </source>
</evidence>
<feature type="compositionally biased region" description="Low complexity" evidence="1">
    <location>
        <begin position="24"/>
        <end position="38"/>
    </location>
</feature>
<comment type="caution">
    <text evidence="2">The sequence shown here is derived from an EMBL/GenBank/DDBJ whole genome shotgun (WGS) entry which is preliminary data.</text>
</comment>